<keyword evidence="2 4" id="KW-0808">Transferase</keyword>
<evidence type="ECO:0000256" key="1">
    <source>
        <dbReference type="ARBA" id="ARBA00009213"/>
    </source>
</evidence>
<name>A0ABS8Z8M0_9PSEU</name>
<evidence type="ECO:0000256" key="2">
    <source>
        <dbReference type="ARBA" id="ARBA00022679"/>
    </source>
</evidence>
<accession>A0ABS8Z8M0</accession>
<keyword evidence="7" id="KW-1185">Reference proteome</keyword>
<dbReference type="RefSeq" id="WP_233725005.1">
    <property type="nucleotide sequence ID" value="NZ_JAJVCN010000001.1"/>
</dbReference>
<evidence type="ECO:0000313" key="6">
    <source>
        <dbReference type="EMBL" id="MCE7003429.1"/>
    </source>
</evidence>
<gene>
    <name evidence="6" type="ORF">LWC34_11400</name>
</gene>
<organism evidence="6 7">
    <name type="scientific">Kibdelosporangium philippinense</name>
    <dbReference type="NCBI Taxonomy" id="211113"/>
    <lineage>
        <taxon>Bacteria</taxon>
        <taxon>Bacillati</taxon>
        <taxon>Actinomycetota</taxon>
        <taxon>Actinomycetes</taxon>
        <taxon>Pseudonocardiales</taxon>
        <taxon>Pseudonocardiaceae</taxon>
        <taxon>Kibdelosporangium</taxon>
    </lineage>
</organism>
<dbReference type="PANTHER" id="PTHR37817:SF1">
    <property type="entry name" value="N-ACETYLTRANSFERASE EIS"/>
    <property type="match status" value="1"/>
</dbReference>
<feature type="binding site" evidence="4">
    <location>
        <begin position="92"/>
        <end position="97"/>
    </location>
    <ligand>
        <name>acetyl-CoA</name>
        <dbReference type="ChEBI" id="CHEBI:57288"/>
    </ligand>
</feature>
<feature type="domain" description="N-acetyltransferase" evidence="5">
    <location>
        <begin position="4"/>
        <end position="163"/>
    </location>
</feature>
<dbReference type="InterPro" id="IPR016181">
    <property type="entry name" value="Acyl_CoA_acyltransferase"/>
</dbReference>
<comment type="caution">
    <text evidence="6">The sequence shown here is derived from an EMBL/GenBank/DDBJ whole genome shotgun (WGS) entry which is preliminary data.</text>
</comment>
<dbReference type="PROSITE" id="PS51186">
    <property type="entry name" value="GNAT"/>
    <property type="match status" value="1"/>
</dbReference>
<evidence type="ECO:0000256" key="3">
    <source>
        <dbReference type="ARBA" id="ARBA00023315"/>
    </source>
</evidence>
<dbReference type="Pfam" id="PF17668">
    <property type="entry name" value="Acetyltransf_17"/>
    <property type="match status" value="1"/>
</dbReference>
<protein>
    <submittedName>
        <fullName evidence="6">GNAT family N-acetyltransferase</fullName>
        <ecNumber evidence="6">2.3.1.-</ecNumber>
    </submittedName>
</protein>
<dbReference type="InterPro" id="IPR022902">
    <property type="entry name" value="NAcTrfase_Eis"/>
</dbReference>
<dbReference type="InterPro" id="IPR051554">
    <property type="entry name" value="Acetyltransferase_Eis"/>
</dbReference>
<dbReference type="Proteomes" id="UP001521150">
    <property type="component" value="Unassembled WGS sequence"/>
</dbReference>
<dbReference type="InterPro" id="IPR000182">
    <property type="entry name" value="GNAT_dom"/>
</dbReference>
<feature type="active site" description="Proton acceptor; via carboxylate" evidence="4">
    <location>
        <position position="404"/>
    </location>
</feature>
<dbReference type="PANTHER" id="PTHR37817">
    <property type="entry name" value="N-ACETYLTRANSFERASE EIS"/>
    <property type="match status" value="1"/>
</dbReference>
<dbReference type="GO" id="GO:0016746">
    <property type="term" value="F:acyltransferase activity"/>
    <property type="evidence" value="ECO:0007669"/>
    <property type="project" value="UniProtKB-KW"/>
</dbReference>
<feature type="binding site" evidence="4">
    <location>
        <begin position="120"/>
        <end position="121"/>
    </location>
    <ligand>
        <name>acetyl-CoA</name>
        <dbReference type="ChEBI" id="CHEBI:57288"/>
    </ligand>
</feature>
<dbReference type="Gene3D" id="3.40.630.30">
    <property type="match status" value="2"/>
</dbReference>
<dbReference type="InterPro" id="IPR036527">
    <property type="entry name" value="SCP2_sterol-bd_dom_sf"/>
</dbReference>
<dbReference type="Pfam" id="PF13530">
    <property type="entry name" value="SCP2_2"/>
    <property type="match status" value="1"/>
</dbReference>
<evidence type="ECO:0000313" key="7">
    <source>
        <dbReference type="Proteomes" id="UP001521150"/>
    </source>
</evidence>
<dbReference type="HAMAP" id="MF_01812">
    <property type="entry name" value="Eis"/>
    <property type="match status" value="1"/>
</dbReference>
<proteinExistence type="inferred from homology"/>
<feature type="active site" description="Proton donor" evidence="4">
    <location>
        <position position="125"/>
    </location>
</feature>
<dbReference type="CDD" id="cd04301">
    <property type="entry name" value="NAT_SF"/>
    <property type="match status" value="1"/>
</dbReference>
<reference evidence="6 7" key="1">
    <citation type="submission" date="2021-12" db="EMBL/GenBank/DDBJ databases">
        <title>Genome sequence of Kibdelosporangium philippinense ATCC 49844.</title>
        <authorList>
            <person name="Fedorov E.A."/>
            <person name="Omeragic M."/>
            <person name="Shalygina K.F."/>
            <person name="Maclea K.S."/>
        </authorList>
    </citation>
    <scope>NUCLEOTIDE SEQUENCE [LARGE SCALE GENOMIC DNA]</scope>
    <source>
        <strain evidence="6 7">ATCC 49844</strain>
    </source>
</reference>
<dbReference type="Gene3D" id="3.30.1050.10">
    <property type="entry name" value="SCP2 sterol-binding domain"/>
    <property type="match status" value="1"/>
</dbReference>
<dbReference type="InterPro" id="IPR041380">
    <property type="entry name" value="Acetyltransf_17"/>
</dbReference>
<dbReference type="EMBL" id="JAJVCN010000001">
    <property type="protein sequence ID" value="MCE7003429.1"/>
    <property type="molecule type" value="Genomic_DNA"/>
</dbReference>
<dbReference type="InterPro" id="IPR025559">
    <property type="entry name" value="Eis_dom"/>
</dbReference>
<dbReference type="Pfam" id="PF13527">
    <property type="entry name" value="Acetyltransf_9"/>
    <property type="match status" value="1"/>
</dbReference>
<comment type="similarity">
    <text evidence="1 4">Belongs to the acetyltransferase Eis family.</text>
</comment>
<dbReference type="NCBIfam" id="NF002367">
    <property type="entry name" value="PRK01346.1-4"/>
    <property type="match status" value="1"/>
</dbReference>
<dbReference type="EC" id="2.3.1.-" evidence="6"/>
<feature type="binding site" evidence="4">
    <location>
        <begin position="84"/>
        <end position="86"/>
    </location>
    <ligand>
        <name>acetyl-CoA</name>
        <dbReference type="ChEBI" id="CHEBI:57288"/>
    </ligand>
</feature>
<comment type="subunit">
    <text evidence="4">Homohexamer; trimer of dimers.</text>
</comment>
<dbReference type="SUPFAM" id="SSF55729">
    <property type="entry name" value="Acyl-CoA N-acyltransferases (Nat)"/>
    <property type="match status" value="1"/>
</dbReference>
<sequence>MADFAVRVLTEDTERRAVHSLLRVALHSPPMSDSDWETVRPTYGPKRFFGAFDGDVAVGSSYVYDTAVAVPGGNVVPIGGLARVGVRADYRRRGVMTELMRFQLADSKANGHVLSTLHASEAAIYGRFGYGMGTRSREIRLNRPRVRAGVPRSGHVRMLSSAEAIDQIAPLYSRIGLYRTGMMTRTRDWWSVIVEAPMRTDQPYLAAVHSGPDGDDGYVLYKAKDNSDDASNDYGATLEVWDLIGANQAARNDLWRFLMEIDLVMRIDAYARPVDEPVELLLENPRSCVTRNIDDESWVRLIDVQAALAARTYGDADPVAVEVNDAFMPENSGTYLISRDGVTRGTEQAQLTLDVDTLGMLYFGAWKPTDLATSGRIKVFDADALARADRLFEADSIPWCGTHF</sequence>
<evidence type="ECO:0000259" key="5">
    <source>
        <dbReference type="PROSITE" id="PS51186"/>
    </source>
</evidence>
<dbReference type="SUPFAM" id="SSF55718">
    <property type="entry name" value="SCP-like"/>
    <property type="match status" value="1"/>
</dbReference>
<evidence type="ECO:0000256" key="4">
    <source>
        <dbReference type="HAMAP-Rule" id="MF_01812"/>
    </source>
</evidence>
<keyword evidence="3 4" id="KW-0012">Acyltransferase</keyword>